<evidence type="ECO:0000256" key="1">
    <source>
        <dbReference type="ARBA" id="ARBA00006464"/>
    </source>
</evidence>
<sequence>MFFKRFIDILVSSSALILLSPILLSLIIIIRIKLGSPVFFSQKRPGKNGIIFKMYKFRSMTDERDQNSNLLPDHERLPEFGQKLRATSLDELPELWNILKGDMSLIGPRPLLPSYLSLYNAFQKRRHEVKPGLTGWAQVNGRNNLDWPERFKLDVEYVDNISLLIDIKIIIQTIEKVKKKEGISSEKSMTMEPFKGNDVNE</sequence>
<dbReference type="EMBL" id="CP063065">
    <property type="protein sequence ID" value="QOQ80064.1"/>
    <property type="molecule type" value="Genomic_DNA"/>
</dbReference>
<gene>
    <name evidence="4" type="ORF">IMX20_06570</name>
</gene>
<name>A0A7M1KV61_9LACT</name>
<dbReference type="Proteomes" id="UP000595091">
    <property type="component" value="Chromosome"/>
</dbReference>
<evidence type="ECO:0000313" key="4">
    <source>
        <dbReference type="EMBL" id="QOQ80064.1"/>
    </source>
</evidence>
<evidence type="ECO:0000313" key="5">
    <source>
        <dbReference type="Proteomes" id="UP000595091"/>
    </source>
</evidence>
<dbReference type="PANTHER" id="PTHR30576:SF8">
    <property type="entry name" value="UNDECAPRENYL-PHOSPHATE GALACTOSE PHOSPHOTRANSFERASE"/>
    <property type="match status" value="1"/>
</dbReference>
<keyword evidence="2" id="KW-0472">Membrane</keyword>
<evidence type="ECO:0000259" key="3">
    <source>
        <dbReference type="Pfam" id="PF02397"/>
    </source>
</evidence>
<dbReference type="PANTHER" id="PTHR30576">
    <property type="entry name" value="COLANIC BIOSYNTHESIS UDP-GLUCOSE LIPID CARRIER TRANSFERASE"/>
    <property type="match status" value="1"/>
</dbReference>
<dbReference type="AlphaFoldDB" id="A0A7M1KV61"/>
<reference evidence="4 5" key="1">
    <citation type="submission" date="2020-10" db="EMBL/GenBank/DDBJ databases">
        <title>Plasmid carrying two tetracycline resistance determinant.</title>
        <authorList>
            <person name="Yang Q."/>
        </authorList>
    </citation>
    <scope>NUCLEOTIDE SEQUENCE [LARGE SCALE GENOMIC DNA]</scope>
    <source>
        <strain evidence="4 5">T43</strain>
    </source>
</reference>
<proteinExistence type="inferred from homology"/>
<keyword evidence="4" id="KW-0808">Transferase</keyword>
<comment type="similarity">
    <text evidence="1">Belongs to the bacterial sugar transferase family.</text>
</comment>
<accession>A0A7M1KV61</accession>
<keyword evidence="2" id="KW-0812">Transmembrane</keyword>
<evidence type="ECO:0000256" key="2">
    <source>
        <dbReference type="SAM" id="Phobius"/>
    </source>
</evidence>
<dbReference type="GO" id="GO:0016780">
    <property type="term" value="F:phosphotransferase activity, for other substituted phosphate groups"/>
    <property type="evidence" value="ECO:0007669"/>
    <property type="project" value="TreeGrafter"/>
</dbReference>
<feature type="domain" description="Bacterial sugar transferase" evidence="3">
    <location>
        <begin position="4"/>
        <end position="177"/>
    </location>
</feature>
<feature type="transmembrane region" description="Helical" evidence="2">
    <location>
        <begin position="6"/>
        <end position="30"/>
    </location>
</feature>
<organism evidence="4 5">
    <name type="scientific">Aerococcus urinaeequi</name>
    <dbReference type="NCBI Taxonomy" id="51665"/>
    <lineage>
        <taxon>Bacteria</taxon>
        <taxon>Bacillati</taxon>
        <taxon>Bacillota</taxon>
        <taxon>Bacilli</taxon>
        <taxon>Lactobacillales</taxon>
        <taxon>Aerococcaceae</taxon>
        <taxon>Aerococcus</taxon>
    </lineage>
</organism>
<dbReference type="InterPro" id="IPR003362">
    <property type="entry name" value="Bact_transf"/>
</dbReference>
<keyword evidence="2" id="KW-1133">Transmembrane helix</keyword>
<dbReference type="Pfam" id="PF02397">
    <property type="entry name" value="Bac_transf"/>
    <property type="match status" value="1"/>
</dbReference>
<protein>
    <submittedName>
        <fullName evidence="4">Sugar transferase</fullName>
    </submittedName>
</protein>